<keyword evidence="2" id="KW-0813">Transport</keyword>
<protein>
    <submittedName>
        <fullName evidence="8">Unannotated protein</fullName>
    </submittedName>
</protein>
<evidence type="ECO:0000313" key="6">
    <source>
        <dbReference type="EMBL" id="CAB4811377.1"/>
    </source>
</evidence>
<dbReference type="PIRSF" id="PIRSF002741">
    <property type="entry name" value="MppA"/>
    <property type="match status" value="1"/>
</dbReference>
<dbReference type="InterPro" id="IPR030678">
    <property type="entry name" value="Peptide/Ni-bd"/>
</dbReference>
<name>A0A6J7M8F5_9ZZZZ</name>
<evidence type="ECO:0000256" key="3">
    <source>
        <dbReference type="ARBA" id="ARBA00022729"/>
    </source>
</evidence>
<evidence type="ECO:0000256" key="1">
    <source>
        <dbReference type="ARBA" id="ARBA00005695"/>
    </source>
</evidence>
<keyword evidence="3" id="KW-0732">Signal</keyword>
<dbReference type="AlphaFoldDB" id="A0A6J7M8F5"/>
<dbReference type="EMBL" id="CAFABA010000001">
    <property type="protein sequence ID" value="CAB4811377.1"/>
    <property type="molecule type" value="Genomic_DNA"/>
</dbReference>
<dbReference type="GO" id="GO:0042597">
    <property type="term" value="C:periplasmic space"/>
    <property type="evidence" value="ECO:0007669"/>
    <property type="project" value="UniProtKB-ARBA"/>
</dbReference>
<accession>A0A6J7M8F5</accession>
<dbReference type="Gene3D" id="3.40.190.10">
    <property type="entry name" value="Periplasmic binding protein-like II"/>
    <property type="match status" value="1"/>
</dbReference>
<dbReference type="InterPro" id="IPR039424">
    <property type="entry name" value="SBP_5"/>
</dbReference>
<dbReference type="EMBL" id="CAFBOS010000004">
    <property type="protein sequence ID" value="CAB4977101.1"/>
    <property type="molecule type" value="Genomic_DNA"/>
</dbReference>
<evidence type="ECO:0000259" key="4">
    <source>
        <dbReference type="Pfam" id="PF00496"/>
    </source>
</evidence>
<dbReference type="Gene3D" id="3.10.105.10">
    <property type="entry name" value="Dipeptide-binding Protein, Domain 3"/>
    <property type="match status" value="1"/>
</dbReference>
<dbReference type="GO" id="GO:0015833">
    <property type="term" value="P:peptide transport"/>
    <property type="evidence" value="ECO:0007669"/>
    <property type="project" value="TreeGrafter"/>
</dbReference>
<gene>
    <name evidence="5" type="ORF">UFOPK2754_02423</name>
    <name evidence="6" type="ORF">UFOPK3139_00005</name>
    <name evidence="7" type="ORF">UFOPK3543_00541</name>
    <name evidence="8" type="ORF">UFOPK3967_00119</name>
</gene>
<evidence type="ECO:0000256" key="2">
    <source>
        <dbReference type="ARBA" id="ARBA00022448"/>
    </source>
</evidence>
<reference evidence="8" key="1">
    <citation type="submission" date="2020-05" db="EMBL/GenBank/DDBJ databases">
        <authorList>
            <person name="Chiriac C."/>
            <person name="Salcher M."/>
            <person name="Ghai R."/>
            <person name="Kavagutti S V."/>
        </authorList>
    </citation>
    <scope>NUCLEOTIDE SEQUENCE</scope>
</reference>
<dbReference type="GO" id="GO:1904680">
    <property type="term" value="F:peptide transmembrane transporter activity"/>
    <property type="evidence" value="ECO:0007669"/>
    <property type="project" value="TreeGrafter"/>
</dbReference>
<comment type="similarity">
    <text evidence="1">Belongs to the bacterial solute-binding protein 5 family.</text>
</comment>
<dbReference type="PROSITE" id="PS51257">
    <property type="entry name" value="PROKAR_LIPOPROTEIN"/>
    <property type="match status" value="1"/>
</dbReference>
<dbReference type="SUPFAM" id="SSF53850">
    <property type="entry name" value="Periplasmic binding protein-like II"/>
    <property type="match status" value="1"/>
</dbReference>
<dbReference type="CDD" id="cd00995">
    <property type="entry name" value="PBP2_NikA_DppA_OppA_like"/>
    <property type="match status" value="1"/>
</dbReference>
<dbReference type="PANTHER" id="PTHR30290:SF9">
    <property type="entry name" value="OLIGOPEPTIDE-BINDING PROTEIN APPA"/>
    <property type="match status" value="1"/>
</dbReference>
<dbReference type="InterPro" id="IPR000914">
    <property type="entry name" value="SBP_5_dom"/>
</dbReference>
<evidence type="ECO:0000313" key="7">
    <source>
        <dbReference type="EMBL" id="CAB4895248.1"/>
    </source>
</evidence>
<organism evidence="8">
    <name type="scientific">freshwater metagenome</name>
    <dbReference type="NCBI Taxonomy" id="449393"/>
    <lineage>
        <taxon>unclassified sequences</taxon>
        <taxon>metagenomes</taxon>
        <taxon>ecological metagenomes</taxon>
    </lineage>
</organism>
<dbReference type="EMBL" id="CAFBMH010000012">
    <property type="protein sequence ID" value="CAB4895248.1"/>
    <property type="molecule type" value="Genomic_DNA"/>
</dbReference>
<dbReference type="GO" id="GO:0043190">
    <property type="term" value="C:ATP-binding cassette (ABC) transporter complex"/>
    <property type="evidence" value="ECO:0007669"/>
    <property type="project" value="InterPro"/>
</dbReference>
<evidence type="ECO:0000313" key="8">
    <source>
        <dbReference type="EMBL" id="CAB4977101.1"/>
    </source>
</evidence>
<sequence length="570" mass="60960">MNRGRMNRLVLFVAAMGIVAAACGDDGGGTTKPGSTGQVSLSTSTAANTTTTAVPKVGGTITMGMYSETAGLDPVVTNGGGTTGQTELTAIFDTLMRYNTEKKVFEPQLAQGLAANADFTEWTLKLRPDVKFTDGTVLDAEAVVFGMKRHLTFGSRAAAQIAIIKDYAVVDPLTVKFTLSAPWANFAYTLSYTVGMIPSPTAVKAACGANQETKPKDCAFNLKPVGAGPFKVDSYKPKESISLVRNDTYWGGKPYLDGVVFKVLSGAPATYDALNTGTLQVGFIREAEVVKKAQDEKKVDSYINLQWMGGVALLNNGRINCKGGIPAAVCAGKPDGVITIDTITADRRIRQAIGYALDTNVINQRANNSAGFPGGDIFQKTSKWASTAPVNTFDLAKAKALIAEVKAEGKWDGTIRLNCHNAPSRQSWAQAFQTLLTAAGFTVKLKNDYDVNGLVADILNNKAYDVACWGLNVAEEAPEIALLSAMLSTSAANSMNYISTDMDAQIQLVRSGKTDAERKAALDKIQDIWRVDMPTPVYEALVEMIAWNKNVHGIRPTVATVVMFDKAWIG</sequence>
<feature type="domain" description="Solute-binding protein family 5" evidence="4">
    <location>
        <begin position="105"/>
        <end position="474"/>
    </location>
</feature>
<dbReference type="PANTHER" id="PTHR30290">
    <property type="entry name" value="PERIPLASMIC BINDING COMPONENT OF ABC TRANSPORTER"/>
    <property type="match status" value="1"/>
</dbReference>
<proteinExistence type="inferred from homology"/>
<evidence type="ECO:0000313" key="5">
    <source>
        <dbReference type="EMBL" id="CAB4761137.1"/>
    </source>
</evidence>
<dbReference type="Pfam" id="PF00496">
    <property type="entry name" value="SBP_bac_5"/>
    <property type="match status" value="1"/>
</dbReference>
<dbReference type="EMBL" id="CAEZYR010000108">
    <property type="protein sequence ID" value="CAB4761137.1"/>
    <property type="molecule type" value="Genomic_DNA"/>
</dbReference>